<dbReference type="Proteomes" id="UP001054801">
    <property type="component" value="Chromosome"/>
</dbReference>
<sequence>MKKNLLIIALLGFMLSGCSLLLHIEEQQTIAIYDRANPAVVCIHAEEQEPDAFGEIATGTGFLWDTKGHIVTTQHLVSGYETLTVSFENQGTRQADVVNSDNEYDLAVLKLRDTTNLPSPALTHSSKDLKIGQHVYSISNAFDLGRSFTSGIVSALGRNFGDPQTGGIGNLIQTDAAINPGSSGAPLLDSSGRVIGVNVAIYSLSGGSDGIGFAVPMDVVRQIVPRLINTPKTL</sequence>
<evidence type="ECO:0000256" key="2">
    <source>
        <dbReference type="ARBA" id="ARBA00022801"/>
    </source>
</evidence>
<dbReference type="InterPro" id="IPR009003">
    <property type="entry name" value="Peptidase_S1_PA"/>
</dbReference>
<dbReference type="PROSITE" id="PS51257">
    <property type="entry name" value="PROKAR_LIPOPROTEIN"/>
    <property type="match status" value="1"/>
</dbReference>
<gene>
    <name evidence="3" type="ORF">L2Y54_08580</name>
</gene>
<accession>A0ABY3T5V4</accession>
<dbReference type="InterPro" id="IPR051201">
    <property type="entry name" value="Chloro_Bact_Ser_Proteases"/>
</dbReference>
<dbReference type="InterPro" id="IPR001940">
    <property type="entry name" value="Peptidase_S1C"/>
</dbReference>
<evidence type="ECO:0000313" key="4">
    <source>
        <dbReference type="Proteomes" id="UP001054801"/>
    </source>
</evidence>
<proteinExistence type="predicted"/>
<dbReference type="PANTHER" id="PTHR43343:SF3">
    <property type="entry name" value="PROTEASE DO-LIKE 8, CHLOROPLASTIC"/>
    <property type="match status" value="1"/>
</dbReference>
<keyword evidence="4" id="KW-1185">Reference proteome</keyword>
<dbReference type="PANTHER" id="PTHR43343">
    <property type="entry name" value="PEPTIDASE S12"/>
    <property type="match status" value="1"/>
</dbReference>
<dbReference type="Gene3D" id="2.40.10.120">
    <property type="match status" value="1"/>
</dbReference>
<protein>
    <submittedName>
        <fullName evidence="3">Trypsin-like peptidase domain-containing protein</fullName>
    </submittedName>
</protein>
<name>A0ABY3T5V4_9GAMM</name>
<keyword evidence="2" id="KW-0378">Hydrolase</keyword>
<keyword evidence="1" id="KW-0645">Protease</keyword>
<evidence type="ECO:0000313" key="3">
    <source>
        <dbReference type="EMBL" id="UJS26079.1"/>
    </source>
</evidence>
<dbReference type="RefSeq" id="WP_236501419.1">
    <property type="nucleotide sequence ID" value="NZ_CP091244.1"/>
</dbReference>
<dbReference type="SUPFAM" id="SSF50494">
    <property type="entry name" value="Trypsin-like serine proteases"/>
    <property type="match status" value="1"/>
</dbReference>
<reference evidence="3" key="1">
    <citation type="journal article" date="2022" name="Microorganisms">
        <title>Two New Species of Filamentous Sulfur Bacteria of the Genus Thiothrix, Thiothrix winogradskyi sp. nov. and 'Candidatus Thiothrix sulfatifontis' sp. nov.</title>
        <authorList>
            <person name="Ravin N.V."/>
            <person name="Rossetti S."/>
            <person name="Beletsky A.V."/>
            <person name="Kadnikov V.V."/>
            <person name="Rudenko T.S."/>
            <person name="Smolyakov D.D."/>
            <person name="Moskvitina M.I."/>
            <person name="Gureeva M.V."/>
            <person name="Mardanov A.V."/>
            <person name="Grabovich M.Y."/>
        </authorList>
    </citation>
    <scope>NUCLEOTIDE SEQUENCE</scope>
    <source>
        <strain evidence="3">CT3</strain>
    </source>
</reference>
<dbReference type="EMBL" id="CP091244">
    <property type="protein sequence ID" value="UJS26079.1"/>
    <property type="molecule type" value="Genomic_DNA"/>
</dbReference>
<dbReference type="Pfam" id="PF13365">
    <property type="entry name" value="Trypsin_2"/>
    <property type="match status" value="1"/>
</dbReference>
<evidence type="ECO:0000256" key="1">
    <source>
        <dbReference type="ARBA" id="ARBA00022670"/>
    </source>
</evidence>
<dbReference type="PRINTS" id="PR00834">
    <property type="entry name" value="PROTEASES2C"/>
</dbReference>
<organism evidence="3 4">
    <name type="scientific">Thiothrix winogradskyi</name>
    <dbReference type="NCBI Taxonomy" id="96472"/>
    <lineage>
        <taxon>Bacteria</taxon>
        <taxon>Pseudomonadati</taxon>
        <taxon>Pseudomonadota</taxon>
        <taxon>Gammaproteobacteria</taxon>
        <taxon>Thiotrichales</taxon>
        <taxon>Thiotrichaceae</taxon>
        <taxon>Thiothrix</taxon>
    </lineage>
</organism>